<dbReference type="Pfam" id="PF03703">
    <property type="entry name" value="bPH_2"/>
    <property type="match status" value="1"/>
</dbReference>
<accession>A0A5C8NHF3</accession>
<keyword evidence="4" id="KW-1185">Reference proteome</keyword>
<dbReference type="RefSeq" id="WP_147685349.1">
    <property type="nucleotide sequence ID" value="NZ_VDUX01000003.1"/>
</dbReference>
<sequence>MLDALLDRLPDQEIDRHLLVEEGEEVIDLVRHHKIVYLRPALELLVTAVLWTIAVVGPIQLGWFFLLAGVAAGLHAIYLTLRERRDVFVVTNMRVFRASGVFSVRVATMPITRILDITVAKPLLGRILGYGHFVFESAAQSQGLRDIRYIGDPDERDLTIQRVVQRSGLRTRSPIDRQMMGG</sequence>
<keyword evidence="1" id="KW-0472">Membrane</keyword>
<dbReference type="EMBL" id="VDUX01000003">
    <property type="protein sequence ID" value="TXL61239.1"/>
    <property type="molecule type" value="Genomic_DNA"/>
</dbReference>
<proteinExistence type="predicted"/>
<dbReference type="AlphaFoldDB" id="A0A5C8NHF3"/>
<name>A0A5C8NHF3_9ACTN</name>
<evidence type="ECO:0000313" key="4">
    <source>
        <dbReference type="Proteomes" id="UP000321571"/>
    </source>
</evidence>
<feature type="transmembrane region" description="Helical" evidence="1">
    <location>
        <begin position="62"/>
        <end position="81"/>
    </location>
</feature>
<evidence type="ECO:0000256" key="1">
    <source>
        <dbReference type="SAM" id="Phobius"/>
    </source>
</evidence>
<keyword evidence="1" id="KW-1133">Transmembrane helix</keyword>
<comment type="caution">
    <text evidence="3">The sequence shown here is derived from an EMBL/GenBank/DDBJ whole genome shotgun (WGS) entry which is preliminary data.</text>
</comment>
<dbReference type="Proteomes" id="UP000321571">
    <property type="component" value="Unassembled WGS sequence"/>
</dbReference>
<feature type="domain" description="YdbS-like PH" evidence="2">
    <location>
        <begin position="86"/>
        <end position="148"/>
    </location>
</feature>
<gene>
    <name evidence="3" type="ORF">FHP06_07325</name>
</gene>
<evidence type="ECO:0000259" key="2">
    <source>
        <dbReference type="Pfam" id="PF03703"/>
    </source>
</evidence>
<keyword evidence="1" id="KW-0812">Transmembrane</keyword>
<organism evidence="3 4">
    <name type="scientific">Aeromicrobium terrae</name>
    <dbReference type="NCBI Taxonomy" id="2498846"/>
    <lineage>
        <taxon>Bacteria</taxon>
        <taxon>Bacillati</taxon>
        <taxon>Actinomycetota</taxon>
        <taxon>Actinomycetes</taxon>
        <taxon>Propionibacteriales</taxon>
        <taxon>Nocardioidaceae</taxon>
        <taxon>Aeromicrobium</taxon>
    </lineage>
</organism>
<feature type="transmembrane region" description="Helical" evidence="1">
    <location>
        <begin position="36"/>
        <end position="56"/>
    </location>
</feature>
<dbReference type="OrthoDB" id="3354538at2"/>
<dbReference type="InterPro" id="IPR005182">
    <property type="entry name" value="YdbS-like_PH"/>
</dbReference>
<protein>
    <submittedName>
        <fullName evidence="3">PH domain-containing protein</fullName>
    </submittedName>
</protein>
<reference evidence="3 4" key="1">
    <citation type="submission" date="2019-06" db="EMBL/GenBank/DDBJ databases">
        <title>Aeromicrobium sp. nov., isolated from a maize field.</title>
        <authorList>
            <person name="Lin S.-Y."/>
            <person name="Tsai C.-F."/>
            <person name="Young C.-C."/>
        </authorList>
    </citation>
    <scope>NUCLEOTIDE SEQUENCE [LARGE SCALE GENOMIC DNA]</scope>
    <source>
        <strain evidence="3 4">CC-CFT486</strain>
    </source>
</reference>
<evidence type="ECO:0000313" key="3">
    <source>
        <dbReference type="EMBL" id="TXL61239.1"/>
    </source>
</evidence>